<dbReference type="Proteomes" id="UP000536835">
    <property type="component" value="Unassembled WGS sequence"/>
</dbReference>
<proteinExistence type="predicted"/>
<comment type="caution">
    <text evidence="2">The sequence shown here is derived from an EMBL/GenBank/DDBJ whole genome shotgun (WGS) entry which is preliminary data.</text>
</comment>
<evidence type="ECO:0000313" key="3">
    <source>
        <dbReference type="Proteomes" id="UP000536835"/>
    </source>
</evidence>
<evidence type="ECO:0000313" key="2">
    <source>
        <dbReference type="EMBL" id="NNU16146.1"/>
    </source>
</evidence>
<dbReference type="PANTHER" id="PTHR39335">
    <property type="entry name" value="BLL4220 PROTEIN"/>
    <property type="match status" value="1"/>
</dbReference>
<dbReference type="PANTHER" id="PTHR39335:SF1">
    <property type="entry name" value="BLL4220 PROTEIN"/>
    <property type="match status" value="1"/>
</dbReference>
<organism evidence="2 3">
    <name type="scientific">Parvularcula mediterranea</name>
    <dbReference type="NCBI Taxonomy" id="2732508"/>
    <lineage>
        <taxon>Bacteria</taxon>
        <taxon>Pseudomonadati</taxon>
        <taxon>Pseudomonadota</taxon>
        <taxon>Alphaproteobacteria</taxon>
        <taxon>Parvularculales</taxon>
        <taxon>Parvularculaceae</taxon>
        <taxon>Parvularcula</taxon>
    </lineage>
</organism>
<gene>
    <name evidence="2" type="ORF">HK107_07410</name>
</gene>
<dbReference type="InterPro" id="IPR005297">
    <property type="entry name" value="Lipoprotein_repeat"/>
</dbReference>
<dbReference type="AlphaFoldDB" id="A0A7Y3W5D2"/>
<name>A0A7Y3W5D2_9PROT</name>
<dbReference type="GO" id="GO:0043448">
    <property type="term" value="P:alkane catabolic process"/>
    <property type="evidence" value="ECO:0007669"/>
    <property type="project" value="TreeGrafter"/>
</dbReference>
<reference evidence="2 3" key="1">
    <citation type="submission" date="2020-05" db="EMBL/GenBank/DDBJ databases">
        <title>Parvularcula mediterraneae sp. nov., isolated from polypropylene straw from shallow seawater of the seashore of Laganas in Zakynthos island, Greece.</title>
        <authorList>
            <person name="Szabo I."/>
            <person name="Al-Omari J."/>
            <person name="Rado J."/>
            <person name="Szerdahelyi G.S."/>
        </authorList>
    </citation>
    <scope>NUCLEOTIDE SEQUENCE [LARGE SCALE GENOMIC DNA]</scope>
    <source>
        <strain evidence="2 3">ZS-1/3</strain>
    </source>
</reference>
<evidence type="ECO:0000256" key="1">
    <source>
        <dbReference type="SAM" id="MobiDB-lite"/>
    </source>
</evidence>
<protein>
    <submittedName>
        <fullName evidence="2">Uncharacterized protein</fullName>
    </submittedName>
</protein>
<sequence>MTELEGAVFTDEAGHTLYTWPQHLLRNGYSGEQKGRIECYDIVRTKTAGLMSPYPPGVLLPELDTRPSCTDLWRPVLVLEGAEPIGKWSIVEGQDGRRQWAYDEQPVYTSHLDQEPGDTTGGTKRRYGGEGAAARNPIGPPPRVPPAFRVMTTAHGGLVMTRDARSVYILNGESEGQIRCTGDCLDSWQPLTAPALARGDGLFSLVERSPGVRQWAFRGQPLYTYSLDSGEDWMVGSDVSGWSNVYLWETPEPPEEFTAQDTIAGQVLADAQGRTIYLYSCGDDSIDQLGCDHPTDPQVYRLAICGRGDPEVCQENWHYVPAKDDAESGSRAWRAVWIDPMTGRFSDAGVEGAMRVWAYRDRPVYTYFLDEKPGDVRGDATGEWRGGRNGLKAYWIRNAYFRGQ</sequence>
<accession>A0A7Y3W5D2</accession>
<dbReference type="EMBL" id="JABFCX010000002">
    <property type="protein sequence ID" value="NNU16146.1"/>
    <property type="molecule type" value="Genomic_DNA"/>
</dbReference>
<feature type="region of interest" description="Disordered" evidence="1">
    <location>
        <begin position="110"/>
        <end position="144"/>
    </location>
</feature>
<keyword evidence="3" id="KW-1185">Reference proteome</keyword>
<dbReference type="Pfam" id="PF03640">
    <property type="entry name" value="Lipoprotein_15"/>
    <property type="match status" value="1"/>
</dbReference>